<dbReference type="GO" id="GO:0005635">
    <property type="term" value="C:nuclear envelope"/>
    <property type="evidence" value="ECO:0007669"/>
    <property type="project" value="UniProtKB-ARBA"/>
</dbReference>
<dbReference type="InterPro" id="IPR002075">
    <property type="entry name" value="NTF2_dom"/>
</dbReference>
<dbReference type="GO" id="GO:0005737">
    <property type="term" value="C:cytoplasm"/>
    <property type="evidence" value="ECO:0007669"/>
    <property type="project" value="UniProtKB-SubCell"/>
</dbReference>
<dbReference type="Gene3D" id="3.10.450.50">
    <property type="match status" value="1"/>
</dbReference>
<protein>
    <recommendedName>
        <fullName evidence="2 4">Nuclear transport factor 2</fullName>
        <shortName evidence="4">NTF-2</shortName>
    </recommendedName>
</protein>
<comment type="caution">
    <text evidence="6">The sequence shown here is derived from an EMBL/GenBank/DDBJ whole genome shotgun (WGS) entry which is preliminary data.</text>
</comment>
<gene>
    <name evidence="6" type="primary">NUTF2</name>
    <name evidence="6" type="ORF">TWF696_006866</name>
</gene>
<sequence>MADYESVAKQFTDFYYQTFGQNRAGLAGLYRPDSLLTFETTQTPGGEAIIQKLVELPFQKMQHHVVTLNAQPSADGSIQVLVTGYIKLDEEPQPQTFAESFHLKPDGGSYYIAHDIFRLIFPP</sequence>
<name>A0AAV9USL9_9PEZI</name>
<dbReference type="EMBL" id="JAVHNQ010000005">
    <property type="protein sequence ID" value="KAK6346755.1"/>
    <property type="molecule type" value="Genomic_DNA"/>
</dbReference>
<comment type="subcellular location">
    <subcellularLocation>
        <location evidence="4">Cytoplasm</location>
    </subcellularLocation>
    <subcellularLocation>
        <location evidence="4">Nucleus</location>
    </subcellularLocation>
</comment>
<evidence type="ECO:0000256" key="3">
    <source>
        <dbReference type="ARBA" id="ARBA00053082"/>
    </source>
</evidence>
<reference evidence="6 7" key="1">
    <citation type="submission" date="2019-10" db="EMBL/GenBank/DDBJ databases">
        <authorList>
            <person name="Palmer J.M."/>
        </authorList>
    </citation>
    <scope>NUCLEOTIDE SEQUENCE [LARGE SCALE GENOMIC DNA]</scope>
    <source>
        <strain evidence="6 7">TWF696</strain>
    </source>
</reference>
<evidence type="ECO:0000256" key="1">
    <source>
        <dbReference type="ARBA" id="ARBA00022490"/>
    </source>
</evidence>
<dbReference type="PROSITE" id="PS50177">
    <property type="entry name" value="NTF2_DOMAIN"/>
    <property type="match status" value="1"/>
</dbReference>
<dbReference type="CDD" id="cd00780">
    <property type="entry name" value="NTF2"/>
    <property type="match status" value="1"/>
</dbReference>
<evidence type="ECO:0000259" key="5">
    <source>
        <dbReference type="PROSITE" id="PS50177"/>
    </source>
</evidence>
<evidence type="ECO:0000313" key="7">
    <source>
        <dbReference type="Proteomes" id="UP001375240"/>
    </source>
</evidence>
<accession>A0AAV9USL9</accession>
<dbReference type="Proteomes" id="UP001375240">
    <property type="component" value="Unassembled WGS sequence"/>
</dbReference>
<evidence type="ECO:0000313" key="6">
    <source>
        <dbReference type="EMBL" id="KAK6346755.1"/>
    </source>
</evidence>
<dbReference type="SUPFAM" id="SSF54427">
    <property type="entry name" value="NTF2-like"/>
    <property type="match status" value="1"/>
</dbReference>
<evidence type="ECO:0000256" key="2">
    <source>
        <dbReference type="ARBA" id="ARBA00026247"/>
    </source>
</evidence>
<keyword evidence="4" id="KW-0813">Transport</keyword>
<keyword evidence="1 4" id="KW-0963">Cytoplasm</keyword>
<dbReference type="PANTHER" id="PTHR12612">
    <property type="entry name" value="NUCLEAR TRANSPORT FACTOR 2"/>
    <property type="match status" value="1"/>
</dbReference>
<dbReference type="GO" id="GO:0051028">
    <property type="term" value="P:mRNA transport"/>
    <property type="evidence" value="ECO:0007669"/>
    <property type="project" value="UniProtKB-UniRule"/>
</dbReference>
<dbReference type="AlphaFoldDB" id="A0AAV9USL9"/>
<evidence type="ECO:0000256" key="4">
    <source>
        <dbReference type="RuleBase" id="RU369002"/>
    </source>
</evidence>
<dbReference type="Pfam" id="PF02136">
    <property type="entry name" value="NTF2"/>
    <property type="match status" value="1"/>
</dbReference>
<proteinExistence type="predicted"/>
<dbReference type="InterPro" id="IPR018222">
    <property type="entry name" value="Nuclear_transport_factor_2_euk"/>
</dbReference>
<dbReference type="FunFam" id="3.10.450.50:FF:000005">
    <property type="entry name" value="Nuclear transport factor 2"/>
    <property type="match status" value="1"/>
</dbReference>
<keyword evidence="4" id="KW-0539">Nucleus</keyword>
<dbReference type="InterPro" id="IPR032710">
    <property type="entry name" value="NTF2-like_dom_sf"/>
</dbReference>
<comment type="function">
    <text evidence="4">Has a role in nuclear-cytoplasmic transport of proteins and mRNAs.</text>
</comment>
<dbReference type="InterPro" id="IPR045875">
    <property type="entry name" value="NTF2"/>
</dbReference>
<feature type="domain" description="NTF2" evidence="5">
    <location>
        <begin position="7"/>
        <end position="119"/>
    </location>
</feature>
<keyword evidence="4" id="KW-0653">Protein transport</keyword>
<keyword evidence="7" id="KW-1185">Reference proteome</keyword>
<organism evidence="6 7">
    <name type="scientific">Orbilia brochopaga</name>
    <dbReference type="NCBI Taxonomy" id="3140254"/>
    <lineage>
        <taxon>Eukaryota</taxon>
        <taxon>Fungi</taxon>
        <taxon>Dikarya</taxon>
        <taxon>Ascomycota</taxon>
        <taxon>Pezizomycotina</taxon>
        <taxon>Orbiliomycetes</taxon>
        <taxon>Orbiliales</taxon>
        <taxon>Orbiliaceae</taxon>
        <taxon>Orbilia</taxon>
    </lineage>
</organism>
<dbReference type="GO" id="GO:0006606">
    <property type="term" value="P:protein import into nucleus"/>
    <property type="evidence" value="ECO:0007669"/>
    <property type="project" value="UniProtKB-ARBA"/>
</dbReference>
<comment type="function">
    <text evidence="3">Facilitates protein transport into the nucleus. Could be part of a multicomponent system of cytosolic factors that assemble at the pore complex during nuclear import.</text>
</comment>